<gene>
    <name evidence="1" type="ORF">QAD02_011659</name>
</gene>
<dbReference type="Proteomes" id="UP001239111">
    <property type="component" value="Chromosome 2"/>
</dbReference>
<organism evidence="1 2">
    <name type="scientific">Eretmocerus hayati</name>
    <dbReference type="NCBI Taxonomy" id="131215"/>
    <lineage>
        <taxon>Eukaryota</taxon>
        <taxon>Metazoa</taxon>
        <taxon>Ecdysozoa</taxon>
        <taxon>Arthropoda</taxon>
        <taxon>Hexapoda</taxon>
        <taxon>Insecta</taxon>
        <taxon>Pterygota</taxon>
        <taxon>Neoptera</taxon>
        <taxon>Endopterygota</taxon>
        <taxon>Hymenoptera</taxon>
        <taxon>Apocrita</taxon>
        <taxon>Proctotrupomorpha</taxon>
        <taxon>Chalcidoidea</taxon>
        <taxon>Aphelinidae</taxon>
        <taxon>Aphelininae</taxon>
        <taxon>Eretmocerus</taxon>
    </lineage>
</organism>
<protein>
    <submittedName>
        <fullName evidence="1">Uncharacterized protein</fullName>
    </submittedName>
</protein>
<proteinExistence type="predicted"/>
<sequence length="412" mass="47915">MEYHRVLLGIAFIVGSIHHCVTIEYDEYKLMEYDWTDPSKTMILGYQPQVFKEDKFVVAECNVVSGTQTECTLTMELPRFSNNWYTCHMVWERRYQEDSLVLPGWLASTGSTIIFPAVYRTKEYDNLEIRTFYMPDCTARDIVSYGIHRESKYLIVPFSDSFDVIYRGLGRGEEEHKDYRKQAFFEDGTPIDNEPIVFFDKIPNSSIYEVRNETTKRLLLLDQIHPMSPNNRSLGYAYVHNIKRDNFSRFLHLDENGMELGVLTDLPRNLPEILFVGQDNILVYSHQYDYVEIINKDLRKIGQHKLSSLLEDSEILGLFVIESDVVVVRCKTETEPPRKWERHCWLERSHQLGSGNSNNIIVELSLVGMTDPHLLIPTYASGRICINALFYCEGNLQRMLTECADEKSLVLP</sequence>
<name>A0ACC2NYE1_9HYME</name>
<dbReference type="EMBL" id="CM056742">
    <property type="protein sequence ID" value="KAJ8675873.1"/>
    <property type="molecule type" value="Genomic_DNA"/>
</dbReference>
<evidence type="ECO:0000313" key="2">
    <source>
        <dbReference type="Proteomes" id="UP001239111"/>
    </source>
</evidence>
<comment type="caution">
    <text evidence="1">The sequence shown here is derived from an EMBL/GenBank/DDBJ whole genome shotgun (WGS) entry which is preliminary data.</text>
</comment>
<reference evidence="1" key="1">
    <citation type="submission" date="2023-04" db="EMBL/GenBank/DDBJ databases">
        <title>A chromosome-level genome assembly of the parasitoid wasp Eretmocerus hayati.</title>
        <authorList>
            <person name="Zhong Y."/>
            <person name="Liu S."/>
            <person name="Liu Y."/>
        </authorList>
    </citation>
    <scope>NUCLEOTIDE SEQUENCE</scope>
    <source>
        <strain evidence="1">ZJU_SS_LIU_2023</strain>
    </source>
</reference>
<evidence type="ECO:0000313" key="1">
    <source>
        <dbReference type="EMBL" id="KAJ8675873.1"/>
    </source>
</evidence>
<keyword evidence="2" id="KW-1185">Reference proteome</keyword>
<accession>A0ACC2NYE1</accession>